<dbReference type="AlphaFoldDB" id="A0A0M3HNR0"/>
<organism evidence="2 3">
    <name type="scientific">Ascaris lumbricoides</name>
    <name type="common">Giant roundworm</name>
    <dbReference type="NCBI Taxonomy" id="6252"/>
    <lineage>
        <taxon>Eukaryota</taxon>
        <taxon>Metazoa</taxon>
        <taxon>Ecdysozoa</taxon>
        <taxon>Nematoda</taxon>
        <taxon>Chromadorea</taxon>
        <taxon>Rhabditida</taxon>
        <taxon>Spirurina</taxon>
        <taxon>Ascaridomorpha</taxon>
        <taxon>Ascaridoidea</taxon>
        <taxon>Ascarididae</taxon>
        <taxon>Ascaris</taxon>
    </lineage>
</organism>
<protein>
    <submittedName>
        <fullName evidence="3">Uncharacterized protein</fullName>
    </submittedName>
</protein>
<accession>A0A0M3HNR0</accession>
<feature type="compositionally biased region" description="Basic and acidic residues" evidence="1">
    <location>
        <begin position="48"/>
        <end position="60"/>
    </location>
</feature>
<feature type="compositionally biased region" description="Polar residues" evidence="1">
    <location>
        <begin position="35"/>
        <end position="46"/>
    </location>
</feature>
<reference evidence="3" key="1">
    <citation type="submission" date="2016-05" db="UniProtKB">
        <authorList>
            <consortium name="WormBaseParasite"/>
        </authorList>
    </citation>
    <scope>IDENTIFICATION</scope>
</reference>
<dbReference type="Proteomes" id="UP000036681">
    <property type="component" value="Unplaced"/>
</dbReference>
<evidence type="ECO:0000313" key="3">
    <source>
        <dbReference type="WBParaSite" id="ALUE_0000338101-mRNA-1"/>
    </source>
</evidence>
<evidence type="ECO:0000256" key="1">
    <source>
        <dbReference type="SAM" id="MobiDB-lite"/>
    </source>
</evidence>
<evidence type="ECO:0000313" key="2">
    <source>
        <dbReference type="Proteomes" id="UP000036681"/>
    </source>
</evidence>
<proteinExistence type="predicted"/>
<sequence length="257" mass="28941">MVYVDWKRSEESDVAESERRKLLKNQLAMMAAHAKQTNSAYAPSSTKTHREEDNRNKEGISEVDMQTPMGWTTKAGYYPEQEPEIINEQEAAISSQDIPRQGAHIVTPEPLLLTGSTMRTEDMLAPVAKPLPRIFAGPVSPDTGRTIPQFSGEEFTMAEDCEAVEDVIANGKDSILLQSLREVSEQFEANEKSWVNSLAARIYNTVLRNKSIDDYDKFVRLKIVLLEFIGVNEERARRLLPLRIGQFGTLQQLLACP</sequence>
<name>A0A0M3HNR0_ASCLU</name>
<feature type="region of interest" description="Disordered" evidence="1">
    <location>
        <begin position="33"/>
        <end position="60"/>
    </location>
</feature>
<keyword evidence="2" id="KW-1185">Reference proteome</keyword>
<dbReference type="WBParaSite" id="ALUE_0000338101-mRNA-1">
    <property type="protein sequence ID" value="ALUE_0000338101-mRNA-1"/>
    <property type="gene ID" value="ALUE_0000338101"/>
</dbReference>